<comment type="caution">
    <text evidence="1">The sequence shown here is derived from an EMBL/GenBank/DDBJ whole genome shotgun (WGS) entry which is preliminary data.</text>
</comment>
<accession>A0AC61QJ53</accession>
<organism evidence="1 2">
    <name type="scientific">Candidatus Syntrophosphaera thermopropionivorans</name>
    <dbReference type="NCBI Taxonomy" id="2593015"/>
    <lineage>
        <taxon>Bacteria</taxon>
        <taxon>Pseudomonadati</taxon>
        <taxon>Candidatus Cloacimonadota</taxon>
        <taxon>Candidatus Cloacimonadia</taxon>
        <taxon>Candidatus Cloacimonadales</taxon>
        <taxon>Candidatus Cloacimonadaceae</taxon>
        <taxon>Candidatus Syntrophosphaera</taxon>
    </lineage>
</organism>
<protein>
    <submittedName>
        <fullName evidence="1">Type IV pilus assembly protein PilM</fullName>
    </submittedName>
</protein>
<name>A0AC61QJ53_9BACT</name>
<evidence type="ECO:0000313" key="2">
    <source>
        <dbReference type="Proteomes" id="UP000294588"/>
    </source>
</evidence>
<dbReference type="EMBL" id="SMOG01000010">
    <property type="protein sequence ID" value="TDF72995.1"/>
    <property type="molecule type" value="Genomic_DNA"/>
</dbReference>
<evidence type="ECO:0000313" key="1">
    <source>
        <dbReference type="EMBL" id="TDF72995.1"/>
    </source>
</evidence>
<gene>
    <name evidence="1" type="primary">pilM</name>
    <name evidence="1" type="ORF">E0946_04235</name>
</gene>
<keyword evidence="2" id="KW-1185">Reference proteome</keyword>
<proteinExistence type="predicted"/>
<reference evidence="1" key="1">
    <citation type="submission" date="2019-03" db="EMBL/GenBank/DDBJ databases">
        <title>Candidatus Syntrophosphaera thermopropionivorans: a novel player in syntrophic propionate oxidation during anaerobic digestion.</title>
        <authorList>
            <person name="Dyksma S."/>
        </authorList>
    </citation>
    <scope>NUCLEOTIDE SEQUENCE</scope>
    <source>
        <strain evidence="1">W5</strain>
    </source>
</reference>
<dbReference type="Proteomes" id="UP000294588">
    <property type="component" value="Unassembled WGS sequence"/>
</dbReference>
<sequence length="356" mass="40460">MKKTKAIKFKESVGIDIGSHSVKVVHLKRLHEGFKLLNYEIRPTIPIDVEYVPSDLRPDRFAPVIVEILKTLHINPKKIQHLVTSVGGDNTSIKQIKTIFLPDDELESALFFEAKKHIPISGTDMVLDYQVISVEEKTNNMNILLAATSKELLNEHTNILTTAGLTPNIVDIDSLAVANSFILNAFVEEGVYILLNLGAHRTNMVIWGPEAKFFARDIPYGGYNFTRDIMRKRQMEWQEAENYKMEWGLLDDPSRAGTQTISMLDISEKATEDAIVEELRRSLRFYVKEAGNSDFRKVYLMGGTAKLRGLPEYIQEKVNIPTDVFHPFINVEMPEKFEDKKDPQLALAIGLAMRLE</sequence>